<dbReference type="InterPro" id="IPR050640">
    <property type="entry name" value="Bact_2-comp_sensor_kinase"/>
</dbReference>
<dbReference type="GO" id="GO:0016020">
    <property type="term" value="C:membrane"/>
    <property type="evidence" value="ECO:0007669"/>
    <property type="project" value="InterPro"/>
</dbReference>
<keyword evidence="3" id="KW-0472">Membrane</keyword>
<dbReference type="Pfam" id="PF13424">
    <property type="entry name" value="TPR_12"/>
    <property type="match status" value="1"/>
</dbReference>
<dbReference type="Pfam" id="PF13181">
    <property type="entry name" value="TPR_8"/>
    <property type="match status" value="1"/>
</dbReference>
<dbReference type="RefSeq" id="WP_035117288.1">
    <property type="nucleotide sequence ID" value="NZ_AVBI01000012.1"/>
</dbReference>
<dbReference type="Proteomes" id="UP000319848">
    <property type="component" value="Unassembled WGS sequence"/>
</dbReference>
<dbReference type="PROSITE" id="PS50005">
    <property type="entry name" value="TPR"/>
    <property type="match status" value="2"/>
</dbReference>
<comment type="caution">
    <text evidence="5">The sequence shown here is derived from an EMBL/GenBank/DDBJ whole genome shotgun (WGS) entry which is preliminary data.</text>
</comment>
<dbReference type="SUPFAM" id="SSF55874">
    <property type="entry name" value="ATPase domain of HSP90 chaperone/DNA topoisomerase II/histidine kinase"/>
    <property type="match status" value="1"/>
</dbReference>
<feature type="coiled-coil region" evidence="2">
    <location>
        <begin position="380"/>
        <end position="444"/>
    </location>
</feature>
<keyword evidence="1" id="KW-0802">TPR repeat</keyword>
<dbReference type="AlphaFoldDB" id="A0A562LR92"/>
<keyword evidence="6" id="KW-1185">Reference proteome</keyword>
<name>A0A562LR92_9FLAO</name>
<dbReference type="STRING" id="1341154.FCR2A7T_08320"/>
<dbReference type="PANTHER" id="PTHR34220:SF7">
    <property type="entry name" value="SENSOR HISTIDINE KINASE YPDA"/>
    <property type="match status" value="1"/>
</dbReference>
<protein>
    <submittedName>
        <fullName evidence="5">Tetratricopeptide repeat protein</fullName>
    </submittedName>
</protein>
<sequence>MFKSTRLFILFFFIITLSTSYAQNKIIDSLKIALQNPKLHDTTRLQMIHDVARTKFTNNFDPKFHQVVDLLGEIALKNYKKKNTPKLQTRYSKWLATYYSSLATRYLQKEEYDKSAQYYDKAIALYKATKSYEDMYTVYLTKSGLYKTTNETDKQIALIFEALKFYEKDKKTYVHSLYYAYTTLAYAYRHQNEYEKAIENSLKAIHYCDMSYKEYPSNLTLNWKASNYQNMAYCNSKLKKYKEALANSYKSLEITRKLGADTQTILTLSGAADMQMKLSNFEEAEKLFQEILAMKSASTNSMSMAAAYYGLGNISFNKGDLKNAGDYQEKAFELSKKTTNKTLQKDIAEMLYKINLANKNYEKALHYYEFDKQITDSTRIASSKREISEQQLKYEFEKKELQQKIIQQKKLAAIKLESERKTALETSKNKLAQQQLKYDFERKELQQKIIQGKKVSAVKLLGEKKAAAIKLEGEKKTAVKNNWLIGLSSLLLLILVGAYFYYRNSKQKQAITVLEKEQIKQKLLITQMNPHFIFNSIDNIQGLIHDEKDNEAINYLTKFSKLTRQILENSNENYISLSEEIEMTQNYLAIQQLLYDNKFSFNITIEDDIDQEAIFLPPMLTQPFIENAIKHGLSNTTNQGQIDIHFYLKDQKLFFEVSDNGKGFDAVQKTTNHKSLAMTITKERLVSYTKNQDFVVHTDNIKDTNENIVGAKVSFEIPYIYEN</sequence>
<dbReference type="Gene3D" id="1.25.40.10">
    <property type="entry name" value="Tetratricopeptide repeat domain"/>
    <property type="match status" value="2"/>
</dbReference>
<dbReference type="OrthoDB" id="6190788at2"/>
<feature type="repeat" description="TPR" evidence="1">
    <location>
        <begin position="305"/>
        <end position="338"/>
    </location>
</feature>
<evidence type="ECO:0000313" key="5">
    <source>
        <dbReference type="EMBL" id="TWI10150.1"/>
    </source>
</evidence>
<proteinExistence type="predicted"/>
<gene>
    <name evidence="5" type="ORF">IP98_02367</name>
</gene>
<feature type="transmembrane region" description="Helical" evidence="3">
    <location>
        <begin position="483"/>
        <end position="502"/>
    </location>
</feature>
<evidence type="ECO:0000313" key="6">
    <source>
        <dbReference type="Proteomes" id="UP000319848"/>
    </source>
</evidence>
<organism evidence="5 6">
    <name type="scientific">Flavobacterium cauense R2A-7</name>
    <dbReference type="NCBI Taxonomy" id="1341154"/>
    <lineage>
        <taxon>Bacteria</taxon>
        <taxon>Pseudomonadati</taxon>
        <taxon>Bacteroidota</taxon>
        <taxon>Flavobacteriia</taxon>
        <taxon>Flavobacteriales</taxon>
        <taxon>Flavobacteriaceae</taxon>
        <taxon>Flavobacterium</taxon>
    </lineage>
</organism>
<dbReference type="Pfam" id="PF13374">
    <property type="entry name" value="TPR_10"/>
    <property type="match status" value="1"/>
</dbReference>
<evidence type="ECO:0000256" key="3">
    <source>
        <dbReference type="SAM" id="Phobius"/>
    </source>
</evidence>
<evidence type="ECO:0000256" key="2">
    <source>
        <dbReference type="SAM" id="Coils"/>
    </source>
</evidence>
<dbReference type="EMBL" id="VLKQ01000011">
    <property type="protein sequence ID" value="TWI10150.1"/>
    <property type="molecule type" value="Genomic_DNA"/>
</dbReference>
<dbReference type="SUPFAM" id="SSF48452">
    <property type="entry name" value="TPR-like"/>
    <property type="match status" value="2"/>
</dbReference>
<dbReference type="InterPro" id="IPR010559">
    <property type="entry name" value="Sig_transdc_His_kin_internal"/>
</dbReference>
<dbReference type="PANTHER" id="PTHR34220">
    <property type="entry name" value="SENSOR HISTIDINE KINASE YPDA"/>
    <property type="match status" value="1"/>
</dbReference>
<dbReference type="Pfam" id="PF06580">
    <property type="entry name" value="His_kinase"/>
    <property type="match status" value="1"/>
</dbReference>
<keyword evidence="3" id="KW-1133">Transmembrane helix</keyword>
<dbReference type="Gene3D" id="3.30.565.10">
    <property type="entry name" value="Histidine kinase-like ATPase, C-terminal domain"/>
    <property type="match status" value="1"/>
</dbReference>
<accession>A0A562LR92</accession>
<keyword evidence="3" id="KW-0812">Transmembrane</keyword>
<evidence type="ECO:0000259" key="4">
    <source>
        <dbReference type="Pfam" id="PF06580"/>
    </source>
</evidence>
<evidence type="ECO:0000256" key="1">
    <source>
        <dbReference type="PROSITE-ProRule" id="PRU00339"/>
    </source>
</evidence>
<dbReference type="InterPro" id="IPR036890">
    <property type="entry name" value="HATPase_C_sf"/>
</dbReference>
<feature type="domain" description="Signal transduction histidine kinase internal region" evidence="4">
    <location>
        <begin position="521"/>
        <end position="599"/>
    </location>
</feature>
<dbReference type="GO" id="GO:0000155">
    <property type="term" value="F:phosphorelay sensor kinase activity"/>
    <property type="evidence" value="ECO:0007669"/>
    <property type="project" value="InterPro"/>
</dbReference>
<reference evidence="5 6" key="1">
    <citation type="journal article" date="2015" name="Stand. Genomic Sci.">
        <title>Genomic Encyclopedia of Bacterial and Archaeal Type Strains, Phase III: the genomes of soil and plant-associated and newly described type strains.</title>
        <authorList>
            <person name="Whitman W.B."/>
            <person name="Woyke T."/>
            <person name="Klenk H.P."/>
            <person name="Zhou Y."/>
            <person name="Lilburn T.G."/>
            <person name="Beck B.J."/>
            <person name="De Vos P."/>
            <person name="Vandamme P."/>
            <person name="Eisen J.A."/>
            <person name="Garrity G."/>
            <person name="Hugenholtz P."/>
            <person name="Kyrpides N.C."/>
        </authorList>
    </citation>
    <scope>NUCLEOTIDE SEQUENCE [LARGE SCALE GENOMIC DNA]</scope>
    <source>
        <strain evidence="5 6">CGMCC 1.7270</strain>
    </source>
</reference>
<feature type="repeat" description="TPR" evidence="1">
    <location>
        <begin position="96"/>
        <end position="129"/>
    </location>
</feature>
<keyword evidence="2" id="KW-0175">Coiled coil</keyword>
<dbReference type="InterPro" id="IPR011990">
    <property type="entry name" value="TPR-like_helical_dom_sf"/>
</dbReference>
<dbReference type="InterPro" id="IPR019734">
    <property type="entry name" value="TPR_rpt"/>
</dbReference>
<dbReference type="SMART" id="SM00028">
    <property type="entry name" value="TPR"/>
    <property type="match status" value="5"/>
</dbReference>